<dbReference type="AlphaFoldDB" id="A0A913ZXV0"/>
<keyword evidence="3" id="KW-1185">Reference proteome</keyword>
<reference evidence="2" key="1">
    <citation type="submission" date="2022-11" db="UniProtKB">
        <authorList>
            <consortium name="EnsemblMetazoa"/>
        </authorList>
    </citation>
    <scope>IDENTIFICATION</scope>
</reference>
<name>A0A913ZXV0_PATMI</name>
<organism evidence="2 3">
    <name type="scientific">Patiria miniata</name>
    <name type="common">Bat star</name>
    <name type="synonym">Asterina miniata</name>
    <dbReference type="NCBI Taxonomy" id="46514"/>
    <lineage>
        <taxon>Eukaryota</taxon>
        <taxon>Metazoa</taxon>
        <taxon>Echinodermata</taxon>
        <taxon>Eleutherozoa</taxon>
        <taxon>Asterozoa</taxon>
        <taxon>Asteroidea</taxon>
        <taxon>Valvatacea</taxon>
        <taxon>Valvatida</taxon>
        <taxon>Asterinidae</taxon>
        <taxon>Patiria</taxon>
    </lineage>
</organism>
<dbReference type="InterPro" id="IPR031985">
    <property type="entry name" value="DUF4787"/>
</dbReference>
<dbReference type="RefSeq" id="XP_038056473.1">
    <property type="nucleotide sequence ID" value="XM_038200545.1"/>
</dbReference>
<dbReference type="EnsemblMetazoa" id="XM_038200545.1">
    <property type="protein sequence ID" value="XP_038056473.1"/>
    <property type="gene ID" value="LOC119728342"/>
</dbReference>
<dbReference type="PANTHER" id="PTHR35455:SF1">
    <property type="entry name" value="AGAP005842-PA"/>
    <property type="match status" value="1"/>
</dbReference>
<keyword evidence="1" id="KW-0732">Signal</keyword>
<evidence type="ECO:0000313" key="3">
    <source>
        <dbReference type="Proteomes" id="UP000887568"/>
    </source>
</evidence>
<dbReference type="Pfam" id="PF16029">
    <property type="entry name" value="DUF4787"/>
    <property type="match status" value="1"/>
</dbReference>
<dbReference type="Proteomes" id="UP000887568">
    <property type="component" value="Unplaced"/>
</dbReference>
<dbReference type="OMA" id="CIRECVS"/>
<sequence>MGFCSSESRYKIVVLILFLLLFGECFIVCVEGQRVPYVFARYPFKKKPKNERQFKISIRQCEQNPDCSQMQGLDMTRCARKCIAPDCYQELYAHDELELGEIDVRATSFRGCWVQRYYR</sequence>
<accession>A0A913ZXV0</accession>
<feature type="chain" id="PRO_5037181368" evidence="1">
    <location>
        <begin position="33"/>
        <end position="119"/>
    </location>
</feature>
<dbReference type="OrthoDB" id="1915375at2759"/>
<evidence type="ECO:0000313" key="2">
    <source>
        <dbReference type="EnsemblMetazoa" id="XP_038056473.1"/>
    </source>
</evidence>
<protein>
    <submittedName>
        <fullName evidence="2">Uncharacterized protein</fullName>
    </submittedName>
</protein>
<evidence type="ECO:0000256" key="1">
    <source>
        <dbReference type="SAM" id="SignalP"/>
    </source>
</evidence>
<feature type="signal peptide" evidence="1">
    <location>
        <begin position="1"/>
        <end position="32"/>
    </location>
</feature>
<proteinExistence type="predicted"/>
<dbReference type="GeneID" id="119728342"/>
<dbReference type="PANTHER" id="PTHR35455">
    <property type="entry name" value="UNNAMED PRODUCT"/>
    <property type="match status" value="1"/>
</dbReference>